<dbReference type="eggNOG" id="KOG1577">
    <property type="taxonomic scope" value="Eukaryota"/>
</dbReference>
<proteinExistence type="predicted"/>
<dbReference type="Pfam" id="PF00248">
    <property type="entry name" value="Aldo_ket_red"/>
    <property type="match status" value="1"/>
</dbReference>
<dbReference type="Gene3D" id="3.20.20.100">
    <property type="entry name" value="NADP-dependent oxidoreductase domain"/>
    <property type="match status" value="1"/>
</dbReference>
<evidence type="ECO:0000313" key="3">
    <source>
        <dbReference type="Proteomes" id="UP000007266"/>
    </source>
</evidence>
<dbReference type="InterPro" id="IPR018170">
    <property type="entry name" value="Aldo/ket_reductase_CS"/>
</dbReference>
<dbReference type="InterPro" id="IPR036812">
    <property type="entry name" value="NAD(P)_OxRdtase_dom_sf"/>
</dbReference>
<sequence>MIVCCCVFIYRQPNVPLIKLTTTFLVWSPVIDCASNCDVDYVDTWKAIEELQRKGLTRSLGVSNFNSKQIERLLKVASIVPVTNQTTLDSRASAPASGNFGQASPFLVFSEKTNTKWEARFAVVVSALIGEVGPSAPFLLFNIRTYAIPKITLCAKSGALWN</sequence>
<dbReference type="SUPFAM" id="SSF51430">
    <property type="entry name" value="NAD(P)-linked oxidoreductase"/>
    <property type="match status" value="1"/>
</dbReference>
<accession>D6WWT4</accession>
<reference evidence="2 3" key="1">
    <citation type="journal article" date="2008" name="Nature">
        <title>The genome of the model beetle and pest Tribolium castaneum.</title>
        <authorList>
            <consortium name="Tribolium Genome Sequencing Consortium"/>
            <person name="Richards S."/>
            <person name="Gibbs R.A."/>
            <person name="Weinstock G.M."/>
            <person name="Brown S.J."/>
            <person name="Denell R."/>
            <person name="Beeman R.W."/>
            <person name="Gibbs R."/>
            <person name="Beeman R.W."/>
            <person name="Brown S.J."/>
            <person name="Bucher G."/>
            <person name="Friedrich M."/>
            <person name="Grimmelikhuijzen C.J."/>
            <person name="Klingler M."/>
            <person name="Lorenzen M."/>
            <person name="Richards S."/>
            <person name="Roth S."/>
            <person name="Schroder R."/>
            <person name="Tautz D."/>
            <person name="Zdobnov E.M."/>
            <person name="Muzny D."/>
            <person name="Gibbs R.A."/>
            <person name="Weinstock G.M."/>
            <person name="Attaway T."/>
            <person name="Bell S."/>
            <person name="Buhay C.J."/>
            <person name="Chandrabose M.N."/>
            <person name="Chavez D."/>
            <person name="Clerk-Blankenburg K.P."/>
            <person name="Cree A."/>
            <person name="Dao M."/>
            <person name="Davis C."/>
            <person name="Chacko J."/>
            <person name="Dinh H."/>
            <person name="Dugan-Rocha S."/>
            <person name="Fowler G."/>
            <person name="Garner T.T."/>
            <person name="Garnes J."/>
            <person name="Gnirke A."/>
            <person name="Hawes A."/>
            <person name="Hernandez J."/>
            <person name="Hines S."/>
            <person name="Holder M."/>
            <person name="Hume J."/>
            <person name="Jhangiani S.N."/>
            <person name="Joshi V."/>
            <person name="Khan Z.M."/>
            <person name="Jackson L."/>
            <person name="Kovar C."/>
            <person name="Kowis A."/>
            <person name="Lee S."/>
            <person name="Lewis L.R."/>
            <person name="Margolis J."/>
            <person name="Morgan M."/>
            <person name="Nazareth L.V."/>
            <person name="Nguyen N."/>
            <person name="Okwuonu G."/>
            <person name="Parker D."/>
            <person name="Richards S."/>
            <person name="Ruiz S.J."/>
            <person name="Santibanez J."/>
            <person name="Savard J."/>
            <person name="Scherer S.E."/>
            <person name="Schneider B."/>
            <person name="Sodergren E."/>
            <person name="Tautz D."/>
            <person name="Vattahil S."/>
            <person name="Villasana D."/>
            <person name="White C.S."/>
            <person name="Wright R."/>
            <person name="Park Y."/>
            <person name="Beeman R.W."/>
            <person name="Lord J."/>
            <person name="Oppert B."/>
            <person name="Lorenzen M."/>
            <person name="Brown S."/>
            <person name="Wang L."/>
            <person name="Savard J."/>
            <person name="Tautz D."/>
            <person name="Richards S."/>
            <person name="Weinstock G."/>
            <person name="Gibbs R.A."/>
            <person name="Liu Y."/>
            <person name="Worley K."/>
            <person name="Weinstock G."/>
            <person name="Elsik C.G."/>
            <person name="Reese J.T."/>
            <person name="Elhaik E."/>
            <person name="Landan G."/>
            <person name="Graur D."/>
            <person name="Arensburger P."/>
            <person name="Atkinson P."/>
            <person name="Beeman R.W."/>
            <person name="Beidler J."/>
            <person name="Brown S.J."/>
            <person name="Demuth J.P."/>
            <person name="Drury D.W."/>
            <person name="Du Y.Z."/>
            <person name="Fujiwara H."/>
            <person name="Lorenzen M."/>
            <person name="Maselli V."/>
            <person name="Osanai M."/>
            <person name="Park Y."/>
            <person name="Robertson H.M."/>
            <person name="Tu Z."/>
            <person name="Wang J.J."/>
            <person name="Wang S."/>
            <person name="Richards S."/>
            <person name="Song H."/>
            <person name="Zhang L."/>
            <person name="Sodergren E."/>
            <person name="Werner D."/>
            <person name="Stanke M."/>
            <person name="Morgenstern B."/>
            <person name="Solovyev V."/>
            <person name="Kosarev P."/>
            <person name="Brown G."/>
            <person name="Chen H.C."/>
            <person name="Ermolaeva O."/>
            <person name="Hlavina W."/>
            <person name="Kapustin Y."/>
            <person name="Kiryutin B."/>
            <person name="Kitts P."/>
            <person name="Maglott D."/>
            <person name="Pruitt K."/>
            <person name="Sapojnikov V."/>
            <person name="Souvorov A."/>
            <person name="Mackey A.J."/>
            <person name="Waterhouse R.M."/>
            <person name="Wyder S."/>
            <person name="Zdobnov E.M."/>
            <person name="Zdobnov E.M."/>
            <person name="Wyder S."/>
            <person name="Kriventseva E.V."/>
            <person name="Kadowaki T."/>
            <person name="Bork P."/>
            <person name="Aranda M."/>
            <person name="Bao R."/>
            <person name="Beermann A."/>
            <person name="Berns N."/>
            <person name="Bolognesi R."/>
            <person name="Bonneton F."/>
            <person name="Bopp D."/>
            <person name="Brown S.J."/>
            <person name="Bucher G."/>
            <person name="Butts T."/>
            <person name="Chaumot A."/>
            <person name="Denell R.E."/>
            <person name="Ferrier D.E."/>
            <person name="Friedrich M."/>
            <person name="Gordon C.M."/>
            <person name="Jindra M."/>
            <person name="Klingler M."/>
            <person name="Lan Q."/>
            <person name="Lattorff H.M."/>
            <person name="Laudet V."/>
            <person name="von Levetsow C."/>
            <person name="Liu Z."/>
            <person name="Lutz R."/>
            <person name="Lynch J.A."/>
            <person name="da Fonseca R.N."/>
            <person name="Posnien N."/>
            <person name="Reuter R."/>
            <person name="Roth S."/>
            <person name="Savard J."/>
            <person name="Schinko J.B."/>
            <person name="Schmitt C."/>
            <person name="Schoppmeier M."/>
            <person name="Schroder R."/>
            <person name="Shippy T.D."/>
            <person name="Simonnet F."/>
            <person name="Marques-Souza H."/>
            <person name="Tautz D."/>
            <person name="Tomoyasu Y."/>
            <person name="Trauner J."/>
            <person name="Van der Zee M."/>
            <person name="Vervoort M."/>
            <person name="Wittkopp N."/>
            <person name="Wimmer E.A."/>
            <person name="Yang X."/>
            <person name="Jones A.K."/>
            <person name="Sattelle D.B."/>
            <person name="Ebert P.R."/>
            <person name="Nelson D."/>
            <person name="Scott J.G."/>
            <person name="Beeman R.W."/>
            <person name="Muthukrishnan S."/>
            <person name="Kramer K.J."/>
            <person name="Arakane Y."/>
            <person name="Beeman R.W."/>
            <person name="Zhu Q."/>
            <person name="Hogenkamp D."/>
            <person name="Dixit R."/>
            <person name="Oppert B."/>
            <person name="Jiang H."/>
            <person name="Zou Z."/>
            <person name="Marshall J."/>
            <person name="Elpidina E."/>
            <person name="Vinokurov K."/>
            <person name="Oppert C."/>
            <person name="Zou Z."/>
            <person name="Evans J."/>
            <person name="Lu Z."/>
            <person name="Zhao P."/>
            <person name="Sumathipala N."/>
            <person name="Altincicek B."/>
            <person name="Vilcinskas A."/>
            <person name="Williams M."/>
            <person name="Hultmark D."/>
            <person name="Hetru C."/>
            <person name="Jiang H."/>
            <person name="Grimmelikhuijzen C.J."/>
            <person name="Hauser F."/>
            <person name="Cazzamali G."/>
            <person name="Williamson M."/>
            <person name="Park Y."/>
            <person name="Li B."/>
            <person name="Tanaka Y."/>
            <person name="Predel R."/>
            <person name="Neupert S."/>
            <person name="Schachtner J."/>
            <person name="Verleyen P."/>
            <person name="Raible F."/>
            <person name="Bork P."/>
            <person name="Friedrich M."/>
            <person name="Walden K.K."/>
            <person name="Robertson H.M."/>
            <person name="Angeli S."/>
            <person name="Foret S."/>
            <person name="Bucher G."/>
            <person name="Schuetz S."/>
            <person name="Maleszka R."/>
            <person name="Wimmer E.A."/>
            <person name="Beeman R.W."/>
            <person name="Lorenzen M."/>
            <person name="Tomoyasu Y."/>
            <person name="Miller S.C."/>
            <person name="Grossmann D."/>
            <person name="Bucher G."/>
        </authorList>
    </citation>
    <scope>NUCLEOTIDE SEQUENCE [LARGE SCALE GENOMIC DNA]</scope>
    <source>
        <strain evidence="2 3">Georgia GA2</strain>
    </source>
</reference>
<dbReference type="STRING" id="7070.D6WWT4"/>
<dbReference type="InterPro" id="IPR023210">
    <property type="entry name" value="NADP_OxRdtase_dom"/>
</dbReference>
<dbReference type="PhylomeDB" id="D6WWT4"/>
<dbReference type="EMBL" id="KQ971361">
    <property type="protein sequence ID" value="EFA08083.1"/>
    <property type="molecule type" value="Genomic_DNA"/>
</dbReference>
<keyword evidence="3" id="KW-1185">Reference proteome</keyword>
<name>D6WWT4_TRICA</name>
<dbReference type="GO" id="GO:0004032">
    <property type="term" value="F:aldose reductase (NADPH) activity"/>
    <property type="evidence" value="ECO:0000318"/>
    <property type="project" value="GO_Central"/>
</dbReference>
<evidence type="ECO:0000313" key="2">
    <source>
        <dbReference type="EMBL" id="EFA08083.1"/>
    </source>
</evidence>
<dbReference type="GO" id="GO:0005829">
    <property type="term" value="C:cytosol"/>
    <property type="evidence" value="ECO:0000318"/>
    <property type="project" value="GO_Central"/>
</dbReference>
<dbReference type="PANTHER" id="PTHR11732">
    <property type="entry name" value="ALDO/KETO REDUCTASE"/>
    <property type="match status" value="1"/>
</dbReference>
<dbReference type="AlphaFoldDB" id="D6WWT4"/>
<gene>
    <name evidence="2" type="primary">GLEAN_05687</name>
    <name evidence="2" type="ORF">TcasGA2_TC005687</name>
</gene>
<reference evidence="2 3" key="2">
    <citation type="journal article" date="2010" name="Nucleic Acids Res.">
        <title>BeetleBase in 2010: revisions to provide comprehensive genomic information for Tribolium castaneum.</title>
        <authorList>
            <person name="Kim H.S."/>
            <person name="Murphy T."/>
            <person name="Xia J."/>
            <person name="Caragea D."/>
            <person name="Park Y."/>
            <person name="Beeman R.W."/>
            <person name="Lorenzen M.D."/>
            <person name="Butcher S."/>
            <person name="Manak J.R."/>
            <person name="Brown S.J."/>
        </authorList>
    </citation>
    <scope>GENOME REANNOTATION</scope>
    <source>
        <strain evidence="2 3">Georgia GA2</strain>
    </source>
</reference>
<dbReference type="InterPro" id="IPR020471">
    <property type="entry name" value="AKR"/>
</dbReference>
<dbReference type="PROSITE" id="PS00062">
    <property type="entry name" value="ALDOKETO_REDUCTASE_2"/>
    <property type="match status" value="1"/>
</dbReference>
<dbReference type="InParanoid" id="D6WWT4"/>
<evidence type="ECO:0000259" key="1">
    <source>
        <dbReference type="Pfam" id="PF00248"/>
    </source>
</evidence>
<protein>
    <submittedName>
        <fullName evidence="2">Alcohol dehydrogenase [NADP(+)] A-like Protein</fullName>
    </submittedName>
</protein>
<organism evidence="2 3">
    <name type="scientific">Tribolium castaneum</name>
    <name type="common">Red flour beetle</name>
    <dbReference type="NCBI Taxonomy" id="7070"/>
    <lineage>
        <taxon>Eukaryota</taxon>
        <taxon>Metazoa</taxon>
        <taxon>Ecdysozoa</taxon>
        <taxon>Arthropoda</taxon>
        <taxon>Hexapoda</taxon>
        <taxon>Insecta</taxon>
        <taxon>Pterygota</taxon>
        <taxon>Neoptera</taxon>
        <taxon>Endopterygota</taxon>
        <taxon>Coleoptera</taxon>
        <taxon>Polyphaga</taxon>
        <taxon>Cucujiformia</taxon>
        <taxon>Tenebrionidae</taxon>
        <taxon>Tenebrionidae incertae sedis</taxon>
        <taxon>Tribolium</taxon>
    </lineage>
</organism>
<dbReference type="Proteomes" id="UP000007266">
    <property type="component" value="Linkage group 8"/>
</dbReference>
<feature type="domain" description="NADP-dependent oxidoreductase" evidence="1">
    <location>
        <begin position="37"/>
        <end position="86"/>
    </location>
</feature>
<dbReference type="HOGENOM" id="CLU_1637609_0_0_1"/>